<dbReference type="eggNOG" id="COG1538">
    <property type="taxonomic scope" value="Bacteria"/>
</dbReference>
<proteinExistence type="inferred from homology"/>
<dbReference type="SMR" id="Q5NMB1"/>
<dbReference type="Proteomes" id="UP000001173">
    <property type="component" value="Chromosome"/>
</dbReference>
<feature type="region of interest" description="Disordered" evidence="4">
    <location>
        <begin position="484"/>
        <end position="560"/>
    </location>
</feature>
<gene>
    <name evidence="5" type="ordered locus">ZMO1525</name>
</gene>
<dbReference type="PANTHER" id="PTHR30203">
    <property type="entry name" value="OUTER MEMBRANE CATION EFFLUX PROTEIN"/>
    <property type="match status" value="1"/>
</dbReference>
<keyword evidence="6" id="KW-1185">Reference proteome</keyword>
<dbReference type="GO" id="GO:0015562">
    <property type="term" value="F:efflux transmembrane transporter activity"/>
    <property type="evidence" value="ECO:0007669"/>
    <property type="project" value="InterPro"/>
</dbReference>
<feature type="region of interest" description="Disordered" evidence="4">
    <location>
        <begin position="183"/>
        <end position="217"/>
    </location>
</feature>
<dbReference type="AlphaFoldDB" id="Q5NMB1"/>
<dbReference type="HOGENOM" id="CLU_299950_0_0_5"/>
<keyword evidence="3" id="KW-0175">Coiled coil</keyword>
<dbReference type="KEGG" id="zmo:ZMO1525"/>
<comment type="subcellular location">
    <subcellularLocation>
        <location evidence="2">Cell membrane</location>
        <topology evidence="2">Lipid-anchor</topology>
    </subcellularLocation>
</comment>
<reference evidence="5 6" key="2">
    <citation type="journal article" date="2009" name="Nat. Biotechnol.">
        <title>Improved genome annotation for Zymomonas mobilis.</title>
        <authorList>
            <person name="Yang S."/>
            <person name="Pappas K.M."/>
            <person name="Hauser L.J."/>
            <person name="Land M.L."/>
            <person name="Chen G.L."/>
            <person name="Hurst G.B."/>
            <person name="Pan C."/>
            <person name="Kouvelis V.N."/>
            <person name="Typas M.A."/>
            <person name="Pelletier D.A."/>
            <person name="Klingeman D.M."/>
            <person name="Chang Y.J."/>
            <person name="Samatova N.F."/>
            <person name="Brown S.D."/>
        </authorList>
    </citation>
    <scope>NUCLEOTIDE SEQUENCE [LARGE SCALE GENOMIC DNA]</scope>
    <source>
        <strain evidence="6">ATCC 31821 / ZM4 / CP4</strain>
    </source>
</reference>
<keyword evidence="2" id="KW-0812">Transmembrane</keyword>
<evidence type="ECO:0000256" key="3">
    <source>
        <dbReference type="SAM" id="Coils"/>
    </source>
</evidence>
<accession>Q5NMB1</accession>
<dbReference type="RefSeq" id="WP_011241296.1">
    <property type="nucleotide sequence ID" value="NC_006526.2"/>
</dbReference>
<dbReference type="STRING" id="264203.ZMO1525"/>
<dbReference type="InterPro" id="IPR003423">
    <property type="entry name" value="OMP_efflux"/>
</dbReference>
<sequence length="1027" mass="108603">MKAFSSLFGSGLKTVHSIQSDNHEEAEFSAELHPQISRNSKIRDTMRVFLSLKSDTKLTRSCRSHYLVKASPITAAHSQTEISTPCQLEISGQPQIGNSMKAFSLLPSNAENTAKASSLFLSEVENITKSSSLPSSTVRNTEKSSCLLSSKVGNTVKTSSLCLSKMRKTATAIEKTAKTLSLSPSDVADTEGLSSSSPMAGKAIKATPSSPLEVEKSATAHSLSAPEVGAATKAAASSPLEAEKAMTVFSSLSPEVGTSTKAIPSSRLEAEKATIAASFSSSVAGKAAKATLSSPLEAGKIATAYSLSAPEVGAATKATLSSPLEAGKIATAHSLSAPEVGAATKATASSPLEAGKAMTVFSSLSSEVGTSTKAIPSSRLEAEKATTASSFSSPVAGKAAKATLSSPLEAEKSATAYSLSVPEVGKTTKVISSSSFKVRKSTKAFFLSSSEIRKSVKALFLLPPLALVLAGCEVGPDYVRPSAPTPHQYSGADNNKVTNIAGNRGATGATLSSSKAASDPKKSADAKSDQKKSATENNPPLPPDQITPSGQKISWQEAQPMDRQIKDRWWELFNDPELNKLIERSDVASQSVAQAEATWRNALAVMGQNRSSMWPSISLGASNQHTVSGGGSEVVNTAGGGSSTVSSSNISDNYRAGLSMSWTPDFFGGVRRQIENSRATAEANMADIETARLALHAGVASSYLQLREADAEIAVMEQTIAAYTHALEVARNRFNAGIAPESDVFQAETQLSNTRSQIESLRQNRRTYEDAISIYVGIPAGDFHIEPRNDWSPVVPDVPLELPSTLLQRRPDIASAERKIEAASATIGVRKAAFYPSFSMSPYAGDTAGDITRLLAQSSSIWSVGASMAFTVLDWGSHLSQLHQARAAYSQAVANYRQVVLQAYQNVADEIAATQIYGNQETHLNDAFKNADRSEQATLKRYQVGLVAYTDVVTVETSALSAKRSLMQTQLARQTAAVSLIQALGGGWTGLPPRMPPNHKVFHEAKKQRLADEKAEKAIAEKQKTRP</sequence>
<evidence type="ECO:0000256" key="2">
    <source>
        <dbReference type="RuleBase" id="RU362097"/>
    </source>
</evidence>
<keyword evidence="2" id="KW-0564">Palmitate</keyword>
<protein>
    <submittedName>
        <fullName evidence="5">RND efflux system, outer membrane lipoprotein, NodT family</fullName>
    </submittedName>
</protein>
<dbReference type="SUPFAM" id="SSF56954">
    <property type="entry name" value="Outer membrane efflux proteins (OEP)"/>
    <property type="match status" value="1"/>
</dbReference>
<evidence type="ECO:0000313" key="6">
    <source>
        <dbReference type="Proteomes" id="UP000001173"/>
    </source>
</evidence>
<feature type="compositionally biased region" description="Basic and acidic residues" evidence="4">
    <location>
        <begin position="518"/>
        <end position="534"/>
    </location>
</feature>
<dbReference type="EMBL" id="AE008692">
    <property type="protein sequence ID" value="AAV90149.2"/>
    <property type="molecule type" value="Genomic_DNA"/>
</dbReference>
<reference evidence="5 6" key="1">
    <citation type="journal article" date="2005" name="Nat. Biotechnol.">
        <title>The genome sequence of the ethanologenic bacterium Zymomonas mobilis ZM4.</title>
        <authorList>
            <person name="Seo J.S."/>
            <person name="Chong H."/>
            <person name="Park H.S."/>
            <person name="Yoon K.O."/>
            <person name="Jung C."/>
            <person name="Kim J.J."/>
            <person name="Hong J.H."/>
            <person name="Kim H."/>
            <person name="Kim J.H."/>
            <person name="Kil J.I."/>
            <person name="Park C.J."/>
            <person name="Oh H.M."/>
            <person name="Lee J.S."/>
            <person name="Jin S.J."/>
            <person name="Um H.W."/>
            <person name="Lee H.J."/>
            <person name="Oh S.J."/>
            <person name="Kim J.Y."/>
            <person name="Kang H.L."/>
            <person name="Lee S.Y."/>
            <person name="Lee K.J."/>
            <person name="Kang H.S."/>
        </authorList>
    </citation>
    <scope>NUCLEOTIDE SEQUENCE [LARGE SCALE GENOMIC DNA]</scope>
    <source>
        <strain evidence="6">ATCC 31821 / ZM4 / CP4</strain>
    </source>
</reference>
<keyword evidence="2 5" id="KW-0449">Lipoprotein</keyword>
<dbReference type="NCBIfam" id="TIGR01845">
    <property type="entry name" value="outer_NodT"/>
    <property type="match status" value="1"/>
</dbReference>
<evidence type="ECO:0000256" key="4">
    <source>
        <dbReference type="SAM" id="MobiDB-lite"/>
    </source>
</evidence>
<dbReference type="Gene3D" id="2.20.200.10">
    <property type="entry name" value="Outer membrane efflux proteins (OEP)"/>
    <property type="match status" value="1"/>
</dbReference>
<dbReference type="Pfam" id="PF02321">
    <property type="entry name" value="OEP"/>
    <property type="match status" value="2"/>
</dbReference>
<feature type="compositionally biased region" description="Polar residues" evidence="4">
    <location>
        <begin position="485"/>
        <end position="501"/>
    </location>
</feature>
<keyword evidence="2" id="KW-1134">Transmembrane beta strand</keyword>
<organism evidence="5 6">
    <name type="scientific">Zymomonas mobilis subsp. mobilis (strain ATCC 31821 / ZM4 / CP4)</name>
    <dbReference type="NCBI Taxonomy" id="264203"/>
    <lineage>
        <taxon>Bacteria</taxon>
        <taxon>Pseudomonadati</taxon>
        <taxon>Pseudomonadota</taxon>
        <taxon>Alphaproteobacteria</taxon>
        <taxon>Sphingomonadales</taxon>
        <taxon>Zymomonadaceae</taxon>
        <taxon>Zymomonas</taxon>
    </lineage>
</organism>
<dbReference type="Gene3D" id="1.20.1600.10">
    <property type="entry name" value="Outer membrane efflux proteins (OEP)"/>
    <property type="match status" value="1"/>
</dbReference>
<comment type="similarity">
    <text evidence="1 2">Belongs to the outer membrane factor (OMF) (TC 1.B.17) family.</text>
</comment>
<feature type="region of interest" description="Disordered" evidence="4">
    <location>
        <begin position="1008"/>
        <end position="1027"/>
    </location>
</feature>
<evidence type="ECO:0000256" key="1">
    <source>
        <dbReference type="ARBA" id="ARBA00007613"/>
    </source>
</evidence>
<feature type="compositionally biased region" description="Polar residues" evidence="4">
    <location>
        <begin position="546"/>
        <end position="557"/>
    </location>
</feature>
<keyword evidence="2" id="KW-0472">Membrane</keyword>
<dbReference type="GO" id="GO:0005886">
    <property type="term" value="C:plasma membrane"/>
    <property type="evidence" value="ECO:0007669"/>
    <property type="project" value="UniProtKB-SubCell"/>
</dbReference>
<name>Q5NMB1_ZYMMO</name>
<dbReference type="InterPro" id="IPR010131">
    <property type="entry name" value="MdtP/NodT-like"/>
</dbReference>
<dbReference type="PANTHER" id="PTHR30203:SF33">
    <property type="entry name" value="BLR4455 PROTEIN"/>
    <property type="match status" value="1"/>
</dbReference>
<evidence type="ECO:0000313" key="5">
    <source>
        <dbReference type="EMBL" id="AAV90149.2"/>
    </source>
</evidence>
<feature type="coiled-coil region" evidence="3">
    <location>
        <begin position="671"/>
        <end position="771"/>
    </location>
</feature>